<feature type="coiled-coil region" evidence="1">
    <location>
        <begin position="389"/>
        <end position="423"/>
    </location>
</feature>
<feature type="coiled-coil region" evidence="1">
    <location>
        <begin position="456"/>
        <end position="483"/>
    </location>
</feature>
<dbReference type="KEGG" id="phet:94288929"/>
<reference evidence="3 4" key="1">
    <citation type="submission" date="2021-02" db="EMBL/GenBank/DDBJ databases">
        <title>Porcisia hertigi Genome sequencing and assembly.</title>
        <authorList>
            <person name="Almutairi H."/>
            <person name="Gatherer D."/>
        </authorList>
    </citation>
    <scope>NUCLEOTIDE SEQUENCE [LARGE SCALE GENOMIC DNA]</scope>
    <source>
        <strain evidence="3 4">C119</strain>
    </source>
</reference>
<feature type="region of interest" description="Disordered" evidence="2">
    <location>
        <begin position="1012"/>
        <end position="1150"/>
    </location>
</feature>
<proteinExistence type="predicted"/>
<dbReference type="PANTHER" id="PTHR44927:SF1">
    <property type="entry name" value="FK506-BINDING PROTEIN 15"/>
    <property type="match status" value="1"/>
</dbReference>
<evidence type="ECO:0000256" key="2">
    <source>
        <dbReference type="SAM" id="MobiDB-lite"/>
    </source>
</evidence>
<feature type="compositionally biased region" description="Pro residues" evidence="2">
    <location>
        <begin position="1125"/>
        <end position="1140"/>
    </location>
</feature>
<feature type="coiled-coil region" evidence="1">
    <location>
        <begin position="622"/>
        <end position="649"/>
    </location>
</feature>
<protein>
    <submittedName>
        <fullName evidence="3">Uncharacterized protein</fullName>
    </submittedName>
</protein>
<feature type="compositionally biased region" description="Basic and acidic residues" evidence="2">
    <location>
        <begin position="1229"/>
        <end position="1249"/>
    </location>
</feature>
<gene>
    <name evidence="3" type="ORF">JKF63_02828</name>
</gene>
<feature type="compositionally biased region" description="Polar residues" evidence="2">
    <location>
        <begin position="1084"/>
        <end position="1098"/>
    </location>
</feature>
<evidence type="ECO:0000256" key="1">
    <source>
        <dbReference type="SAM" id="Coils"/>
    </source>
</evidence>
<dbReference type="GeneID" id="94288929"/>
<evidence type="ECO:0000313" key="3">
    <source>
        <dbReference type="EMBL" id="KAG5498542.1"/>
    </source>
</evidence>
<dbReference type="RefSeq" id="XP_067755296.1">
    <property type="nucleotide sequence ID" value="XM_067898852.1"/>
</dbReference>
<dbReference type="PANTHER" id="PTHR44927">
    <property type="entry name" value="FK506-BINDING PROTEIN 15"/>
    <property type="match status" value="1"/>
</dbReference>
<dbReference type="OrthoDB" id="273356at2759"/>
<evidence type="ECO:0000313" key="4">
    <source>
        <dbReference type="Proteomes" id="UP000674318"/>
    </source>
</evidence>
<name>A0A836I581_9TRYP</name>
<feature type="region of interest" description="Disordered" evidence="2">
    <location>
        <begin position="1183"/>
        <end position="1381"/>
    </location>
</feature>
<accession>A0A836I581</accession>
<dbReference type="Proteomes" id="UP000674318">
    <property type="component" value="Unassembled WGS sequence"/>
</dbReference>
<feature type="compositionally biased region" description="Low complexity" evidence="2">
    <location>
        <begin position="1250"/>
        <end position="1264"/>
    </location>
</feature>
<organism evidence="3 4">
    <name type="scientific">Porcisia hertigi</name>
    <dbReference type="NCBI Taxonomy" id="2761500"/>
    <lineage>
        <taxon>Eukaryota</taxon>
        <taxon>Discoba</taxon>
        <taxon>Euglenozoa</taxon>
        <taxon>Kinetoplastea</taxon>
        <taxon>Metakinetoplastina</taxon>
        <taxon>Trypanosomatida</taxon>
        <taxon>Trypanosomatidae</taxon>
        <taxon>Leishmaniinae</taxon>
        <taxon>Porcisia</taxon>
    </lineage>
</organism>
<keyword evidence="4" id="KW-1185">Reference proteome</keyword>
<feature type="compositionally biased region" description="Polar residues" evidence="2">
    <location>
        <begin position="1353"/>
        <end position="1364"/>
    </location>
</feature>
<keyword evidence="1" id="KW-0175">Coiled coil</keyword>
<feature type="compositionally biased region" description="Low complexity" evidence="2">
    <location>
        <begin position="1030"/>
        <end position="1042"/>
    </location>
</feature>
<feature type="compositionally biased region" description="Low complexity" evidence="2">
    <location>
        <begin position="1141"/>
        <end position="1150"/>
    </location>
</feature>
<dbReference type="EMBL" id="JAFJZO010000030">
    <property type="protein sequence ID" value="KAG5498542.1"/>
    <property type="molecule type" value="Genomic_DNA"/>
</dbReference>
<sequence length="1381" mass="151059">MKQETLCAFPVELFSTSDTAATSSKGECICAIVTLPSRPPKYSLVCYNAQQVTFCVARMNYVDARSTSLRLVVHASSGHISFTDDVEKRWSVYFADAAQQARFLAGCGVAFYVLSGASATSVFEYDLSFPSSSLHLELGDRAHMSFSSYELTERDNMYALGALGEHRGDAAGVSTLSQQPQPLYVFQPRASAAQLVQGCFGFEGSVVGMREDDVRVFVVPAGLTRRVSDSLVSVSTQGLVFVVRLVRVEHVREEPASIGLATGNGQGALPSVYAPTEVDEGSRLVPAPSEQALVVVGAPQTTTFATSSVPAFLSTSGIPVEHMSLLRKVELGVNAALATAQDVRDVTSIFSQNWQRYVDRPKPSLLSNRALLEQVQRVVEEEETTQEHLDQCDRTIQALEARNKELQQRMDGALKDSQRLLAEKNSAATKAMDERLVRDRQLVKLKDALLVKRQEQEDLQRHIGALQRTLEVSNEELRQVQGRLDIHQVTSASMAERLSAMQESLSEERRRNAALATKLSATEEGIHKAQAQRRWIDGQLTTARGLAERERLHYLQVMEDERSHRTTDADILRRDIVDELDARERQHQVDRHRLAEEQFMRGLRDGKVEGRNAAETDLQGHQDELRLNLQRAKTQVETHKEEVRRSIESAMALRRTLGGKVTALEEQLASATRTQTHLQYKLAQWQTRCRTARDTVSQHWRELVSYATHPCTQDELLAMMEEVRAAEQQSYATDDGEEGSDVTDGPVRVDLQFQLDLWRQTRIRNIAQRQRWLWDDMLDLYVKGAAYHYEHEWLKPLTVAHDATLEAVAQLYAQQHGGRMVFDCCVEEAQERWSVQQQWWSTVNQIEAWLAAQRRAQEDLKSEEAAARQALWKEFMRGGEAVVQLCASQLRAQVMLLRQEMQARDELASEEEGRRRQLPEEARQQWIDACSSALRLFEEEEEAVRAGVEAEAYTSFSGLQFQFAYALRTAQQRSVQHAEQQCLLADETAARQAVVQEATDALVGLRLAAATPPPTSAKEATAPQEEGGQTTTVLSSSAVATVCGEPSPPPVEEEADTSASPAATPLRATPAFTPPSPTHPVEGPTSTTEESALTTQRVNGAVPTPGAPAPPSHGDPTAVMQYADPSPPPTPPLPPSPPAAAPASDYADPPCTALACHSSGGGVRDRLGDEGLAVTAEMLFASVPPPLPPSNESDASAEAVAGSNNGLAVGSGVPGAFAALAPPPAHRRSPSEVEEVARGRVSELRHDSFSSEGTSSLSSSNSSSVFGVQRDNKTALPATASLLHHHPEKREGKKQEAASAAAADPSRQSSTRHNFPHALGTDSSDTDEAVGGSMAGGRRSQQLSLRVPCDASGLTSKRSASANQAKKPKLFDSSSRSGEDM</sequence>
<feature type="compositionally biased region" description="Polar residues" evidence="2">
    <location>
        <begin position="1372"/>
        <end position="1381"/>
    </location>
</feature>
<comment type="caution">
    <text evidence="3">The sequence shown here is derived from an EMBL/GenBank/DDBJ whole genome shotgun (WGS) entry which is preliminary data.</text>
</comment>